<keyword evidence="2" id="KW-0547">Nucleotide-binding</keyword>
<comment type="caution">
    <text evidence="2">The sequence shown here is derived from an EMBL/GenBank/DDBJ whole genome shotgun (WGS) entry which is preliminary data.</text>
</comment>
<dbReference type="PANTHER" id="PTHR40396:SF1">
    <property type="entry name" value="ATPASE AAA-TYPE CORE DOMAIN-CONTAINING PROTEIN"/>
    <property type="match status" value="1"/>
</dbReference>
<organism evidence="2 3">
    <name type="scientific">Limosilactobacillus pontis</name>
    <dbReference type="NCBI Taxonomy" id="35787"/>
    <lineage>
        <taxon>Bacteria</taxon>
        <taxon>Bacillati</taxon>
        <taxon>Bacillota</taxon>
        <taxon>Bacilli</taxon>
        <taxon>Lactobacillales</taxon>
        <taxon>Lactobacillaceae</taxon>
        <taxon>Limosilactobacillus</taxon>
    </lineage>
</organism>
<dbReference type="RefSeq" id="WP_104687895.1">
    <property type="nucleotide sequence ID" value="NZ_JBKTHY010000003.1"/>
</dbReference>
<accession>A0A2J6NPU6</accession>
<gene>
    <name evidence="2" type="ORF">CK797_00630</name>
</gene>
<reference evidence="2 3" key="1">
    <citation type="submission" date="2017-09" db="EMBL/GenBank/DDBJ databases">
        <title>Bacterial strain isolated from the female urinary microbiota.</title>
        <authorList>
            <person name="Thomas-White K."/>
            <person name="Kumar N."/>
            <person name="Forster S."/>
            <person name="Putonti C."/>
            <person name="Lawley T."/>
            <person name="Wolfe A.J."/>
        </authorList>
    </citation>
    <scope>NUCLEOTIDE SEQUENCE [LARGE SCALE GENOMIC DNA]</scope>
    <source>
        <strain evidence="2 3">UMB0683</strain>
    </source>
</reference>
<dbReference type="Pfam" id="PF13304">
    <property type="entry name" value="AAA_21"/>
    <property type="match status" value="2"/>
</dbReference>
<evidence type="ECO:0000313" key="2">
    <source>
        <dbReference type="EMBL" id="PMB83334.1"/>
    </source>
</evidence>
<evidence type="ECO:0000313" key="3">
    <source>
        <dbReference type="Proteomes" id="UP000239920"/>
    </source>
</evidence>
<dbReference type="GO" id="GO:0016887">
    <property type="term" value="F:ATP hydrolysis activity"/>
    <property type="evidence" value="ECO:0007669"/>
    <property type="project" value="InterPro"/>
</dbReference>
<dbReference type="InterPro" id="IPR003959">
    <property type="entry name" value="ATPase_AAA_core"/>
</dbReference>
<feature type="domain" description="ATPase AAA-type core" evidence="1">
    <location>
        <begin position="49"/>
        <end position="137"/>
    </location>
</feature>
<dbReference type="InterPro" id="IPR027417">
    <property type="entry name" value="P-loop_NTPase"/>
</dbReference>
<feature type="domain" description="ATPase AAA-type core" evidence="1">
    <location>
        <begin position="278"/>
        <end position="353"/>
    </location>
</feature>
<sequence>MLIDFTIKNFRSFKDEADLSAETGARLTKYKQTNTFSSLKVPVLKSLLIFGPNGAGKSQLFNALFLMRQMVLNGGAQTITQQLPYNPFKFDHESSQQPTTFTVKFERGKTVYEYSFSYDSEAITAEKLVVFNTRKARVYFNIVNNEVVEIDPQLENPGKRLRRNALFLYVAQQENDLVAAEVYKWFAQDLVFIKPDEGVPAQFLTLMDNAELKREMVSFLNFADFNISDITIRKVPLNIPPELVKMMGQLGSPKAPQSTLQLYTIHKSYDEYGNVIGSEELPLYDESVGTQKLFVIVLAMIFSQIHHNGKTILIDEFDDSLHYELSSALVKIFNSVENNNQYIITTHNFNLLDAGIRVDQIYFVEKNFMGQSDLKSAFDFTDSRGNARRDAHFAKKYIQGQYGAIPVIDTDSLLGVLAEVKKAIGATENDQETQEKRSY</sequence>
<dbReference type="PANTHER" id="PTHR40396">
    <property type="entry name" value="ATPASE-LIKE PROTEIN"/>
    <property type="match status" value="1"/>
</dbReference>
<dbReference type="EMBL" id="PNFV01000001">
    <property type="protein sequence ID" value="PMB83334.1"/>
    <property type="molecule type" value="Genomic_DNA"/>
</dbReference>
<dbReference type="SUPFAM" id="SSF52540">
    <property type="entry name" value="P-loop containing nucleoside triphosphate hydrolases"/>
    <property type="match status" value="1"/>
</dbReference>
<keyword evidence="2" id="KW-0067">ATP-binding</keyword>
<dbReference type="GO" id="GO:0005524">
    <property type="term" value="F:ATP binding"/>
    <property type="evidence" value="ECO:0007669"/>
    <property type="project" value="UniProtKB-KW"/>
</dbReference>
<dbReference type="AlphaFoldDB" id="A0A2J6NPU6"/>
<proteinExistence type="predicted"/>
<dbReference type="Proteomes" id="UP000239920">
    <property type="component" value="Unassembled WGS sequence"/>
</dbReference>
<protein>
    <submittedName>
        <fullName evidence="2">ATP-binding protein</fullName>
    </submittedName>
</protein>
<evidence type="ECO:0000259" key="1">
    <source>
        <dbReference type="Pfam" id="PF13304"/>
    </source>
</evidence>
<name>A0A2J6NPU6_9LACO</name>
<dbReference type="OrthoDB" id="9809324at2"/>
<dbReference type="Gene3D" id="3.40.50.300">
    <property type="entry name" value="P-loop containing nucleotide triphosphate hydrolases"/>
    <property type="match status" value="1"/>
</dbReference>